<dbReference type="Gene3D" id="3.40.50.1240">
    <property type="entry name" value="Phosphoglycerate mutase-like"/>
    <property type="match status" value="1"/>
</dbReference>
<reference evidence="1 2" key="1">
    <citation type="journal article" date="2014" name="FEMS Microbiol. Lett.">
        <title>Draft genome sequences of three Holospora species (Holospora obtusa, Holospora undulata, and Holospora elegans), endonuclear symbiotic bacteria of the ciliate Paramecium caudatum.</title>
        <authorList>
            <person name="Dohra H."/>
            <person name="Tanaka K."/>
            <person name="Suzuki T."/>
            <person name="Fujishima M."/>
            <person name="Suzuki H."/>
        </authorList>
    </citation>
    <scope>NUCLEOTIDE SEQUENCE [LARGE SCALE GENOMIC DNA]</scope>
    <source>
        <strain evidence="1 2">F1</strain>
    </source>
</reference>
<gene>
    <name evidence="1" type="ORF">P618_200017</name>
</gene>
<dbReference type="InterPro" id="IPR013078">
    <property type="entry name" value="His_Pase_superF_clade-1"/>
</dbReference>
<dbReference type="Proteomes" id="UP000019112">
    <property type="component" value="Unassembled WGS sequence"/>
</dbReference>
<proteinExistence type="predicted"/>
<dbReference type="CDD" id="cd07067">
    <property type="entry name" value="HP_PGM_like"/>
    <property type="match status" value="1"/>
</dbReference>
<comment type="caution">
    <text evidence="1">The sequence shown here is derived from an EMBL/GenBank/DDBJ whole genome shotgun (WGS) entry which is preliminary data.</text>
</comment>
<evidence type="ECO:0000313" key="2">
    <source>
        <dbReference type="Proteomes" id="UP000019112"/>
    </source>
</evidence>
<dbReference type="AlphaFoldDB" id="W6TFI0"/>
<name>W6TFI0_HOLOB</name>
<evidence type="ECO:0000313" key="1">
    <source>
        <dbReference type="EMBL" id="ETZ07776.1"/>
    </source>
</evidence>
<accession>W6TFI0</accession>
<keyword evidence="2" id="KW-1185">Reference proteome</keyword>
<dbReference type="InterPro" id="IPR029033">
    <property type="entry name" value="His_PPase_superfam"/>
</dbReference>
<sequence length="125" mass="14194">MSHERTTSQTFFISLDFEHRAMGSQNTLLNDRGVSQGLNAAELLKNEPIATIVSSPLRRARKTADIIVQHKRLLSSKLLRYKKHAEAKNKVNSKTTVYGLMVGETEQISKERKVTLTFHQELSQD</sequence>
<dbReference type="EMBL" id="AWTR02000002">
    <property type="protein sequence ID" value="ETZ07776.1"/>
    <property type="molecule type" value="Genomic_DNA"/>
</dbReference>
<dbReference type="Pfam" id="PF00300">
    <property type="entry name" value="His_Phos_1"/>
    <property type="match status" value="1"/>
</dbReference>
<organism evidence="1 2">
    <name type="scientific">Holospora obtusa F1</name>
    <dbReference type="NCBI Taxonomy" id="1399147"/>
    <lineage>
        <taxon>Bacteria</taxon>
        <taxon>Pseudomonadati</taxon>
        <taxon>Pseudomonadota</taxon>
        <taxon>Alphaproteobacteria</taxon>
        <taxon>Holosporales</taxon>
        <taxon>Holosporaceae</taxon>
        <taxon>Holospora</taxon>
    </lineage>
</organism>
<dbReference type="STRING" id="1399147.P618_200017"/>
<dbReference type="SUPFAM" id="SSF53254">
    <property type="entry name" value="Phosphoglycerate mutase-like"/>
    <property type="match status" value="1"/>
</dbReference>
<protein>
    <submittedName>
        <fullName evidence="1">Bifunctional RNase H/acid phosphatase</fullName>
    </submittedName>
</protein>